<dbReference type="PANTHER" id="PTHR43794">
    <property type="entry name" value="AMINOHYDROLASE SSNA-RELATED"/>
    <property type="match status" value="1"/>
</dbReference>
<gene>
    <name evidence="3" type="ORF">J2S74_001407</name>
</gene>
<feature type="domain" description="Amidohydrolase-related" evidence="2">
    <location>
        <begin position="60"/>
        <end position="425"/>
    </location>
</feature>
<dbReference type="Gene3D" id="3.20.20.140">
    <property type="entry name" value="Metal-dependent hydrolases"/>
    <property type="match status" value="1"/>
</dbReference>
<name>A0ABT9ZT45_9BACI</name>
<dbReference type="SUPFAM" id="SSF51556">
    <property type="entry name" value="Metallo-dependent hydrolases"/>
    <property type="match status" value="1"/>
</dbReference>
<keyword evidence="4" id="KW-1185">Reference proteome</keyword>
<dbReference type="EC" id="3.5.4.31" evidence="3"/>
<evidence type="ECO:0000313" key="4">
    <source>
        <dbReference type="Proteomes" id="UP001230005"/>
    </source>
</evidence>
<comment type="caution">
    <text evidence="3">The sequence shown here is derived from an EMBL/GenBank/DDBJ whole genome shotgun (WGS) entry which is preliminary data.</text>
</comment>
<dbReference type="InterPro" id="IPR032466">
    <property type="entry name" value="Metal_Hydrolase"/>
</dbReference>
<dbReference type="Proteomes" id="UP001230005">
    <property type="component" value="Unassembled WGS sequence"/>
</dbReference>
<reference evidence="3 4" key="1">
    <citation type="submission" date="2023-07" db="EMBL/GenBank/DDBJ databases">
        <title>Genomic Encyclopedia of Type Strains, Phase IV (KMG-IV): sequencing the most valuable type-strain genomes for metagenomic binning, comparative biology and taxonomic classification.</title>
        <authorList>
            <person name="Goeker M."/>
        </authorList>
    </citation>
    <scope>NUCLEOTIDE SEQUENCE [LARGE SCALE GENOMIC DNA]</scope>
    <source>
        <strain evidence="3 4">DSM 9768</strain>
    </source>
</reference>
<organism evidence="3 4">
    <name type="scientific">Evansella vedderi</name>
    <dbReference type="NCBI Taxonomy" id="38282"/>
    <lineage>
        <taxon>Bacteria</taxon>
        <taxon>Bacillati</taxon>
        <taxon>Bacillota</taxon>
        <taxon>Bacilli</taxon>
        <taxon>Bacillales</taxon>
        <taxon>Bacillaceae</taxon>
        <taxon>Evansella</taxon>
    </lineage>
</organism>
<evidence type="ECO:0000259" key="2">
    <source>
        <dbReference type="Pfam" id="PF01979"/>
    </source>
</evidence>
<dbReference type="GO" id="GO:0050270">
    <property type="term" value="F:S-adenosylhomocysteine deaminase activity"/>
    <property type="evidence" value="ECO:0007669"/>
    <property type="project" value="UniProtKB-EC"/>
</dbReference>
<keyword evidence="1 3" id="KW-0378">Hydrolase</keyword>
<dbReference type="CDD" id="cd01298">
    <property type="entry name" value="ATZ_TRZ_like"/>
    <property type="match status" value="1"/>
</dbReference>
<dbReference type="InterPro" id="IPR050287">
    <property type="entry name" value="MTA/SAH_deaminase"/>
</dbReference>
<evidence type="ECO:0000256" key="1">
    <source>
        <dbReference type="ARBA" id="ARBA00022801"/>
    </source>
</evidence>
<dbReference type="EC" id="3.5.4.28" evidence="3"/>
<dbReference type="InterPro" id="IPR011059">
    <property type="entry name" value="Metal-dep_hydrolase_composite"/>
</dbReference>
<dbReference type="Gene3D" id="2.30.40.10">
    <property type="entry name" value="Urease, subunit C, domain 1"/>
    <property type="match status" value="1"/>
</dbReference>
<protein>
    <submittedName>
        <fullName evidence="3">5-methylthioadenosine/S-adenosylhomocysteine deaminase</fullName>
        <ecNumber evidence="3">3.5.4.28</ecNumber>
        <ecNumber evidence="3">3.5.4.31</ecNumber>
    </submittedName>
</protein>
<dbReference type="EMBL" id="JAUSUG010000004">
    <property type="protein sequence ID" value="MDQ0254034.1"/>
    <property type="molecule type" value="Genomic_DNA"/>
</dbReference>
<dbReference type="InterPro" id="IPR006680">
    <property type="entry name" value="Amidohydro-rel"/>
</dbReference>
<sequence>MKVDILITNGFVVTMEGKGVGMIEDGAVAIKGNKIEAVGSTHDLLRDYTADRLIDAKNKLVMPGFIDAHIHTGLSIIRGVAQDMTNWMQKGIWPFSKHVTTEDNVKGSMVNIIEGIQAGTTTFGDYDKHMTEIVHNYIKVGARARVAELVNEIPDNIGDLPVGELYPFHSSIGEEKLKRNLELMDKYHGKENGRITSILGPHGPDMMSLELLHEMKGLAEKYDTKLHMHVAQGDREIDQIEKRYGKRSIDFLEENGFLNDRLIAVHLTEATDEETERVAKSGAGMIYCAGSIGIIDGIVTPMLKFIESGGTACLGSDQAPGNNCNNMFNEMKFAAILNKVKYTNPVVFNATLALRSATIEAAKVLGLEDEVGSLRPGKKADIILINLEEPTFMPVLTSPVRNIIPNLVYSARGHEVETSIIDGKVIMENRKILTIDQQQVIKEAQTAANGIAERAREDILEAESDILTMMREGML</sequence>
<accession>A0ABT9ZT45</accession>
<evidence type="ECO:0000313" key="3">
    <source>
        <dbReference type="EMBL" id="MDQ0254034.1"/>
    </source>
</evidence>
<dbReference type="RefSeq" id="WP_307323414.1">
    <property type="nucleotide sequence ID" value="NZ_JAUSUG010000004.1"/>
</dbReference>
<dbReference type="PANTHER" id="PTHR43794:SF11">
    <property type="entry name" value="AMIDOHYDROLASE-RELATED DOMAIN-CONTAINING PROTEIN"/>
    <property type="match status" value="1"/>
</dbReference>
<dbReference type="SUPFAM" id="SSF51338">
    <property type="entry name" value="Composite domain of metallo-dependent hydrolases"/>
    <property type="match status" value="1"/>
</dbReference>
<proteinExistence type="predicted"/>
<dbReference type="Pfam" id="PF01979">
    <property type="entry name" value="Amidohydro_1"/>
    <property type="match status" value="1"/>
</dbReference>
<dbReference type="GO" id="GO:0090614">
    <property type="term" value="F:5'-methylthioadenosine deaminase activity"/>
    <property type="evidence" value="ECO:0007669"/>
    <property type="project" value="UniProtKB-EC"/>
</dbReference>